<comment type="catalytic activity">
    <reaction evidence="6 7">
        <text>L-glutamate 5-semialdehyde + phosphate + NADP(+) = L-glutamyl 5-phosphate + NADPH + H(+)</text>
        <dbReference type="Rhea" id="RHEA:19541"/>
        <dbReference type="ChEBI" id="CHEBI:15378"/>
        <dbReference type="ChEBI" id="CHEBI:43474"/>
        <dbReference type="ChEBI" id="CHEBI:57783"/>
        <dbReference type="ChEBI" id="CHEBI:58066"/>
        <dbReference type="ChEBI" id="CHEBI:58274"/>
        <dbReference type="ChEBI" id="CHEBI:58349"/>
        <dbReference type="EC" id="1.2.1.41"/>
    </reaction>
</comment>
<evidence type="ECO:0000256" key="3">
    <source>
        <dbReference type="ARBA" id="ARBA00022650"/>
    </source>
</evidence>
<feature type="domain" description="Aldehyde dehydrogenase" evidence="8">
    <location>
        <begin position="306"/>
        <end position="371"/>
    </location>
</feature>
<dbReference type="EC" id="1.2.1.41" evidence="7"/>
<accession>A0ABT7QLV1</accession>
<comment type="caution">
    <text evidence="9">The sequence shown here is derived from an EMBL/GenBank/DDBJ whole genome shotgun (WGS) entry which is preliminary data.</text>
</comment>
<reference evidence="9" key="1">
    <citation type="submission" date="2022-08" db="EMBL/GenBank/DDBJ databases">
        <authorList>
            <person name="Dzunkova M."/>
            <person name="La Clair J."/>
            <person name="Tyml T."/>
            <person name="Doud D."/>
            <person name="Schulz F."/>
            <person name="Piquer S."/>
            <person name="Porcel Sanchis D."/>
            <person name="Osborn A."/>
            <person name="Robinson D."/>
            <person name="Louie K.B."/>
            <person name="Bowen B.P."/>
            <person name="Bowers R."/>
            <person name="Lee J."/>
            <person name="Arnau Llombart V."/>
            <person name="Diaz Villanueva W."/>
            <person name="Gosliner T."/>
            <person name="Northen T."/>
            <person name="Cheng J.-F."/>
            <person name="Burkart M.D."/>
            <person name="Woyke T."/>
        </authorList>
    </citation>
    <scope>NUCLEOTIDE SEQUENCE</scope>
    <source>
        <strain evidence="9">Df01</strain>
    </source>
</reference>
<dbReference type="Pfam" id="PF00171">
    <property type="entry name" value="Aldedh"/>
    <property type="match status" value="2"/>
</dbReference>
<dbReference type="Gene3D" id="3.40.309.10">
    <property type="entry name" value="Aldehyde Dehydrogenase, Chain A, domain 2"/>
    <property type="match status" value="1"/>
</dbReference>
<evidence type="ECO:0000256" key="4">
    <source>
        <dbReference type="ARBA" id="ARBA00022857"/>
    </source>
</evidence>
<dbReference type="PROSITE" id="PS01223">
    <property type="entry name" value="PROA"/>
    <property type="match status" value="1"/>
</dbReference>
<comment type="function">
    <text evidence="7">Catalyzes the NADPH-dependent reduction of L-glutamate 5-phosphate into L-glutamate 5-semialdehyde and phosphate. The product spontaneously undergoes cyclization to form 1-pyrroline-5-carboxylate.</text>
</comment>
<dbReference type="EMBL" id="JANQAO010000002">
    <property type="protein sequence ID" value="MDM5147390.1"/>
    <property type="molecule type" value="Genomic_DNA"/>
</dbReference>
<evidence type="ECO:0000256" key="5">
    <source>
        <dbReference type="ARBA" id="ARBA00023002"/>
    </source>
</evidence>
<dbReference type="InterPro" id="IPR016162">
    <property type="entry name" value="Ald_DH_N"/>
</dbReference>
<dbReference type="InterPro" id="IPR000965">
    <property type="entry name" value="GPR_dom"/>
</dbReference>
<comment type="pathway">
    <text evidence="1 7">Amino-acid biosynthesis; L-proline biosynthesis; L-glutamate 5-semialdehyde from L-glutamate: step 2/2.</text>
</comment>
<dbReference type="InterPro" id="IPR016161">
    <property type="entry name" value="Ald_DH/histidinol_DH"/>
</dbReference>
<evidence type="ECO:0000256" key="2">
    <source>
        <dbReference type="ARBA" id="ARBA00022605"/>
    </source>
</evidence>
<gene>
    <name evidence="7" type="primary">proA</name>
    <name evidence="9" type="ORF">NQX30_03255</name>
</gene>
<evidence type="ECO:0000313" key="9">
    <source>
        <dbReference type="EMBL" id="MDM5147390.1"/>
    </source>
</evidence>
<proteinExistence type="inferred from homology"/>
<evidence type="ECO:0000256" key="6">
    <source>
        <dbReference type="ARBA" id="ARBA00049024"/>
    </source>
</evidence>
<evidence type="ECO:0000259" key="8">
    <source>
        <dbReference type="Pfam" id="PF00171"/>
    </source>
</evidence>
<dbReference type="InterPro" id="IPR012134">
    <property type="entry name" value="Glu-5-SA_DH"/>
</dbReference>
<evidence type="ECO:0000313" key="10">
    <source>
        <dbReference type="Proteomes" id="UP001168167"/>
    </source>
</evidence>
<keyword evidence="3 7" id="KW-0641">Proline biosynthesis</keyword>
<dbReference type="NCBIfam" id="TIGR00407">
    <property type="entry name" value="proA"/>
    <property type="match status" value="1"/>
</dbReference>
<dbReference type="HAMAP" id="MF_00412">
    <property type="entry name" value="ProA"/>
    <property type="match status" value="1"/>
</dbReference>
<dbReference type="InterPro" id="IPR016163">
    <property type="entry name" value="Ald_DH_C"/>
</dbReference>
<sequence>MNTAAAIATASKAAAPHIAKAKTAAKNTALLALAAELRAQANAIVAANGKDMAAAAKLPTALKDRLLLDENRIQAMLTGIETITALPDPIGEINNMRMMPSGIRVGQIRVPLGVIFAIYESRPNVTADIAALAIKSGNAVILRGGKEANHSNIAIGTCVQAALKHAGLPPDTVHVVSDTARSLVDKLLVSDGIDLVIPRGGRGLIETVTQKARMPVLKHLEGNCHVYVDSQANMTQACDIVINAKTRRYGVCAAAESLLVHKSAAATFLPEISTELLERGVELRGCDTTQKIIGSDKCQTASEDDWRTEYLAPIISIKVVPSLAAAITHINQFGSGHTDTIVTDSVGAWQQFMREVDSSSVMLNASTAFADGGEYGLGAEVGISTDKFHARGPVGLRGLTCEKYIIIGDGSVRA</sequence>
<comment type="similarity">
    <text evidence="7">Belongs to the gamma-glutamyl phosphate reductase family.</text>
</comment>
<reference evidence="9" key="2">
    <citation type="journal article" date="2023" name="Microbiome">
        <title>Synthase-selected sorting approach identifies a beta-lactone synthase in a nudibranch symbiotic bacterium.</title>
        <authorList>
            <person name="Dzunkova M."/>
            <person name="La Clair J.J."/>
            <person name="Tyml T."/>
            <person name="Doud D."/>
            <person name="Schulz F."/>
            <person name="Piquer-Esteban S."/>
            <person name="Porcel Sanchis D."/>
            <person name="Osborn A."/>
            <person name="Robinson D."/>
            <person name="Louie K.B."/>
            <person name="Bowen B.P."/>
            <person name="Bowers R.M."/>
            <person name="Lee J."/>
            <person name="Arnau V."/>
            <person name="Diaz-Villanueva W."/>
            <person name="Stepanauskas R."/>
            <person name="Gosliner T."/>
            <person name="Date S.V."/>
            <person name="Northen T.R."/>
            <person name="Cheng J.F."/>
            <person name="Burkart M.D."/>
            <person name="Woyke T."/>
        </authorList>
    </citation>
    <scope>NUCLEOTIDE SEQUENCE</scope>
    <source>
        <strain evidence="9">Df01</strain>
    </source>
</reference>
<keyword evidence="4 7" id="KW-0521">NADP</keyword>
<dbReference type="Gene3D" id="3.40.605.10">
    <property type="entry name" value="Aldehyde Dehydrogenase, Chain A, domain 1"/>
    <property type="match status" value="1"/>
</dbReference>
<dbReference type="NCBIfam" id="NF001221">
    <property type="entry name" value="PRK00197.1"/>
    <property type="match status" value="1"/>
</dbReference>
<dbReference type="CDD" id="cd07079">
    <property type="entry name" value="ALDH_F18-19_ProA-GPR"/>
    <property type="match status" value="1"/>
</dbReference>
<comment type="subcellular location">
    <subcellularLocation>
        <location evidence="7">Cytoplasm</location>
    </subcellularLocation>
</comment>
<evidence type="ECO:0000256" key="7">
    <source>
        <dbReference type="HAMAP-Rule" id="MF_00412"/>
    </source>
</evidence>
<dbReference type="GO" id="GO:0004350">
    <property type="term" value="F:glutamate-5-semialdehyde dehydrogenase activity"/>
    <property type="evidence" value="ECO:0007669"/>
    <property type="project" value="UniProtKB-EC"/>
</dbReference>
<dbReference type="PIRSF" id="PIRSF000151">
    <property type="entry name" value="GPR"/>
    <property type="match status" value="1"/>
</dbReference>
<dbReference type="InterPro" id="IPR015590">
    <property type="entry name" value="Aldehyde_DH_dom"/>
</dbReference>
<protein>
    <recommendedName>
        <fullName evidence="7">Gamma-glutamyl phosphate reductase</fullName>
        <shortName evidence="7">GPR</shortName>
        <ecNumber evidence="7">1.2.1.41</ecNumber>
    </recommendedName>
    <alternativeName>
        <fullName evidence="7">Glutamate-5-semialdehyde dehydrogenase</fullName>
    </alternativeName>
    <alternativeName>
        <fullName evidence="7">Glutamyl-gamma-semialdehyde dehydrogenase</fullName>
        <shortName evidence="7">GSA dehydrogenase</shortName>
    </alternativeName>
</protein>
<dbReference type="InterPro" id="IPR020593">
    <property type="entry name" value="G-glutamylP_reductase_CS"/>
</dbReference>
<keyword evidence="5 7" id="KW-0560">Oxidoreductase</keyword>
<keyword evidence="2 7" id="KW-0028">Amino-acid biosynthesis</keyword>
<dbReference type="SUPFAM" id="SSF53720">
    <property type="entry name" value="ALDH-like"/>
    <property type="match status" value="1"/>
</dbReference>
<keyword evidence="7" id="KW-0963">Cytoplasm</keyword>
<feature type="domain" description="Aldehyde dehydrogenase" evidence="8">
    <location>
        <begin position="4"/>
        <end position="274"/>
    </location>
</feature>
<evidence type="ECO:0000256" key="1">
    <source>
        <dbReference type="ARBA" id="ARBA00004985"/>
    </source>
</evidence>
<dbReference type="PANTHER" id="PTHR11063:SF8">
    <property type="entry name" value="DELTA-1-PYRROLINE-5-CARBOXYLATE SYNTHASE"/>
    <property type="match status" value="1"/>
</dbReference>
<keyword evidence="10" id="KW-1185">Reference proteome</keyword>
<dbReference type="PANTHER" id="PTHR11063">
    <property type="entry name" value="GLUTAMATE SEMIALDEHYDE DEHYDROGENASE"/>
    <property type="match status" value="1"/>
</dbReference>
<name>A0ABT7QLV1_9GAMM</name>
<dbReference type="Proteomes" id="UP001168167">
    <property type="component" value="Unassembled WGS sequence"/>
</dbReference>
<organism evidence="9 10">
    <name type="scientific">Candidatus Doriopsillibacter californiensis</name>
    <dbReference type="NCBI Taxonomy" id="2970740"/>
    <lineage>
        <taxon>Bacteria</taxon>
        <taxon>Pseudomonadati</taxon>
        <taxon>Pseudomonadota</taxon>
        <taxon>Gammaproteobacteria</taxon>
        <taxon>Candidatus Tethybacterales</taxon>
        <taxon>Candidatus Persebacteraceae</taxon>
        <taxon>Candidatus Doriopsillibacter</taxon>
    </lineage>
</organism>